<dbReference type="AlphaFoldDB" id="A0A7X0TV69"/>
<dbReference type="EMBL" id="JACHHU010000050">
    <property type="protein sequence ID" value="MBB6545132.1"/>
    <property type="molecule type" value="Genomic_DNA"/>
</dbReference>
<name>A0A7X0TV69_9GAMM</name>
<evidence type="ECO:0008006" key="4">
    <source>
        <dbReference type="Google" id="ProtNLM"/>
    </source>
</evidence>
<dbReference type="Proteomes" id="UP000537141">
    <property type="component" value="Unassembled WGS sequence"/>
</dbReference>
<organism evidence="2 3">
    <name type="scientific">Thalassotalea piscium</name>
    <dbReference type="NCBI Taxonomy" id="1230533"/>
    <lineage>
        <taxon>Bacteria</taxon>
        <taxon>Pseudomonadati</taxon>
        <taxon>Pseudomonadota</taxon>
        <taxon>Gammaproteobacteria</taxon>
        <taxon>Alteromonadales</taxon>
        <taxon>Colwelliaceae</taxon>
        <taxon>Thalassotalea</taxon>
    </lineage>
</organism>
<reference evidence="2 3" key="1">
    <citation type="submission" date="2020-08" db="EMBL/GenBank/DDBJ databases">
        <title>Genomic Encyclopedia of Type Strains, Phase IV (KMG-IV): sequencing the most valuable type-strain genomes for metagenomic binning, comparative biology and taxonomic classification.</title>
        <authorList>
            <person name="Goeker M."/>
        </authorList>
    </citation>
    <scope>NUCLEOTIDE SEQUENCE [LARGE SCALE GENOMIC DNA]</scope>
    <source>
        <strain evidence="2 3">DSM 26287</strain>
    </source>
</reference>
<feature type="compositionally biased region" description="Basic and acidic residues" evidence="1">
    <location>
        <begin position="1"/>
        <end position="11"/>
    </location>
</feature>
<protein>
    <recommendedName>
        <fullName evidence="4">DUF1845 domain-containing protein</fullName>
    </recommendedName>
</protein>
<feature type="compositionally biased region" description="Basic residues" evidence="1">
    <location>
        <begin position="12"/>
        <end position="22"/>
    </location>
</feature>
<sequence length="285" mass="32446">MTEIKSKEPKVKSKQSRVKSKQANKPNNQVIIQHGSSPFTKYLAERKIKIYNPQVAKQLRHIDYFGLNYSVLMGAFIKASQSQSVGLFDGYVDKLIEATGQSVAADIIKYEKIIKDYENEGYVFKSEGQHQEITVRIYRNCLNDLASLFMQIDKLVTLLNHVEKTSHMKTPVLYAKISDWVGIPNQLNRKIIGLTKRLNNKFKFDAKSKSIAQAKVNYEKINGLLTSYHKEQIKVLSTGHDVGIKKYNSGLSVVEPRTLKDQSAKEIPLVEDNSPSEIVEKARNW</sequence>
<evidence type="ECO:0000313" key="2">
    <source>
        <dbReference type="EMBL" id="MBB6545132.1"/>
    </source>
</evidence>
<keyword evidence="3" id="KW-1185">Reference proteome</keyword>
<proteinExistence type="predicted"/>
<feature type="region of interest" description="Disordered" evidence="1">
    <location>
        <begin position="1"/>
        <end position="27"/>
    </location>
</feature>
<evidence type="ECO:0000313" key="3">
    <source>
        <dbReference type="Proteomes" id="UP000537141"/>
    </source>
</evidence>
<evidence type="ECO:0000256" key="1">
    <source>
        <dbReference type="SAM" id="MobiDB-lite"/>
    </source>
</evidence>
<gene>
    <name evidence="2" type="ORF">HNQ55_003675</name>
</gene>
<accession>A0A7X0TV69</accession>
<comment type="caution">
    <text evidence="2">The sequence shown here is derived from an EMBL/GenBank/DDBJ whole genome shotgun (WGS) entry which is preliminary data.</text>
</comment>
<dbReference type="RefSeq" id="WP_184426842.1">
    <property type="nucleotide sequence ID" value="NZ_BAABLB010000011.1"/>
</dbReference>